<proteinExistence type="predicted"/>
<dbReference type="RefSeq" id="XP_009176297.1">
    <property type="nucleotide sequence ID" value="XM_009178033.1"/>
</dbReference>
<accession>A0A074Z9N8</accession>
<dbReference type="CTD" id="20325560"/>
<dbReference type="AlphaFoldDB" id="A0A074Z9N8"/>
<organism evidence="1 2">
    <name type="scientific">Opisthorchis viverrini</name>
    <name type="common">Southeast Asian liver fluke</name>
    <dbReference type="NCBI Taxonomy" id="6198"/>
    <lineage>
        <taxon>Eukaryota</taxon>
        <taxon>Metazoa</taxon>
        <taxon>Spiralia</taxon>
        <taxon>Lophotrochozoa</taxon>
        <taxon>Platyhelminthes</taxon>
        <taxon>Trematoda</taxon>
        <taxon>Digenea</taxon>
        <taxon>Opisthorchiida</taxon>
        <taxon>Opisthorchiata</taxon>
        <taxon>Opisthorchiidae</taxon>
        <taxon>Opisthorchis</taxon>
    </lineage>
</organism>
<keyword evidence="2" id="KW-1185">Reference proteome</keyword>
<name>A0A074Z9N8_OPIVI</name>
<gene>
    <name evidence="1" type="ORF">T265_11392</name>
</gene>
<reference evidence="1 2" key="1">
    <citation type="submission" date="2013-11" db="EMBL/GenBank/DDBJ databases">
        <title>Opisthorchis viverrini - life in the bile duct.</title>
        <authorList>
            <person name="Young N.D."/>
            <person name="Nagarajan N."/>
            <person name="Lin S.J."/>
            <person name="Korhonen P.K."/>
            <person name="Jex A.R."/>
            <person name="Hall R.S."/>
            <person name="Safavi-Hemami H."/>
            <person name="Kaewkong W."/>
            <person name="Bertrand D."/>
            <person name="Gao S."/>
            <person name="Seet Q."/>
            <person name="Wongkham S."/>
            <person name="Teh B.T."/>
            <person name="Wongkham C."/>
            <person name="Intapan P.M."/>
            <person name="Maleewong W."/>
            <person name="Yang X."/>
            <person name="Hu M."/>
            <person name="Wang Z."/>
            <person name="Hofmann A."/>
            <person name="Sternberg P.W."/>
            <person name="Tan P."/>
            <person name="Wang J."/>
            <person name="Gasser R.B."/>
        </authorList>
    </citation>
    <scope>NUCLEOTIDE SEQUENCE [LARGE SCALE GENOMIC DNA]</scope>
</reference>
<evidence type="ECO:0000313" key="1">
    <source>
        <dbReference type="EMBL" id="KER19960.1"/>
    </source>
</evidence>
<dbReference type="EMBL" id="KL597114">
    <property type="protein sequence ID" value="KER19960.1"/>
    <property type="molecule type" value="Genomic_DNA"/>
</dbReference>
<dbReference type="GeneID" id="20325560"/>
<evidence type="ECO:0000313" key="2">
    <source>
        <dbReference type="Proteomes" id="UP000054324"/>
    </source>
</evidence>
<protein>
    <submittedName>
        <fullName evidence="1">Uncharacterized protein</fullName>
    </submittedName>
</protein>
<dbReference type="Proteomes" id="UP000054324">
    <property type="component" value="Unassembled WGS sequence"/>
</dbReference>
<sequence length="65" mass="7579">MHAKHKQTGNDHYNNICLQKINSNQSDVGKSLLEFLTVAFNEDSSRWASVKFVERWLLEELEKLS</sequence>
<dbReference type="KEGG" id="ovi:T265_11392"/>